<accession>F2IGS5</accession>
<gene>
    <name evidence="2" type="ordered locus">Fluta_1700</name>
</gene>
<dbReference type="OrthoDB" id="9967880at2"/>
<feature type="transmembrane region" description="Helical" evidence="1">
    <location>
        <begin position="12"/>
        <end position="37"/>
    </location>
</feature>
<keyword evidence="1" id="KW-0812">Transmembrane</keyword>
<evidence type="ECO:0000313" key="2">
    <source>
        <dbReference type="EMBL" id="AEA43692.1"/>
    </source>
</evidence>
<dbReference type="HOGENOM" id="CLU_1486982_0_0_10"/>
<dbReference type="Proteomes" id="UP000007463">
    <property type="component" value="Chromosome"/>
</dbReference>
<organism evidence="2 3">
    <name type="scientific">Fluviicola taffensis (strain DSM 16823 / NCIMB 13979 / RW262)</name>
    <dbReference type="NCBI Taxonomy" id="755732"/>
    <lineage>
        <taxon>Bacteria</taxon>
        <taxon>Pseudomonadati</taxon>
        <taxon>Bacteroidota</taxon>
        <taxon>Flavobacteriia</taxon>
        <taxon>Flavobacteriales</taxon>
        <taxon>Crocinitomicaceae</taxon>
        <taxon>Fluviicola</taxon>
    </lineage>
</organism>
<reference evidence="3" key="2">
    <citation type="submission" date="2011-02" db="EMBL/GenBank/DDBJ databases">
        <title>The complete genome of Fluviicola taffensis DSM 16823.</title>
        <authorList>
            <consortium name="US DOE Joint Genome Institute (JGI-PGF)"/>
            <person name="Lucas S."/>
            <person name="Copeland A."/>
            <person name="Lapidus A."/>
            <person name="Bruce D."/>
            <person name="Goodwin L."/>
            <person name="Pitluck S."/>
            <person name="Kyrpides N."/>
            <person name="Mavromatis K."/>
            <person name="Ivanova N."/>
            <person name="Mikhailova N."/>
            <person name="Pagani I."/>
            <person name="Chertkov O."/>
            <person name="Detter J.C."/>
            <person name="Han C."/>
            <person name="Tapia R."/>
            <person name="Land M."/>
            <person name="Hauser L."/>
            <person name="Markowitz V."/>
            <person name="Cheng J.-F."/>
            <person name="Hugenholtz P."/>
            <person name="Woyke T."/>
            <person name="Wu D."/>
            <person name="Tindall B."/>
            <person name="Pomrenke H.G."/>
            <person name="Brambilla E."/>
            <person name="Klenk H.-P."/>
            <person name="Eisen J.A."/>
        </authorList>
    </citation>
    <scope>NUCLEOTIDE SEQUENCE [LARGE SCALE GENOMIC DNA]</scope>
    <source>
        <strain evidence="3">DSM 16823 / RW262 / RW262</strain>
    </source>
</reference>
<feature type="transmembrane region" description="Helical" evidence="1">
    <location>
        <begin position="80"/>
        <end position="102"/>
    </location>
</feature>
<keyword evidence="3" id="KW-1185">Reference proteome</keyword>
<dbReference type="RefSeq" id="WP_013686463.1">
    <property type="nucleotide sequence ID" value="NC_015321.1"/>
</dbReference>
<dbReference type="AlphaFoldDB" id="F2IGS5"/>
<evidence type="ECO:0000313" key="3">
    <source>
        <dbReference type="Proteomes" id="UP000007463"/>
    </source>
</evidence>
<feature type="transmembrane region" description="Helical" evidence="1">
    <location>
        <begin position="114"/>
        <end position="134"/>
    </location>
</feature>
<keyword evidence="1" id="KW-1133">Transmembrane helix</keyword>
<dbReference type="STRING" id="755732.Fluta_1700"/>
<keyword evidence="1" id="KW-0472">Membrane</keyword>
<dbReference type="EMBL" id="CP002542">
    <property type="protein sequence ID" value="AEA43692.1"/>
    <property type="molecule type" value="Genomic_DNA"/>
</dbReference>
<protein>
    <submittedName>
        <fullName evidence="2">Uncharacterized protein</fullName>
    </submittedName>
</protein>
<reference evidence="2 3" key="1">
    <citation type="journal article" date="2011" name="Stand. Genomic Sci.">
        <title>Complete genome sequence of the gliding freshwater bacterium Fluviicola taffensis type strain (RW262).</title>
        <authorList>
            <person name="Woyke T."/>
            <person name="Chertkov O."/>
            <person name="Lapidus A."/>
            <person name="Nolan M."/>
            <person name="Lucas S."/>
            <person name="Del Rio T.G."/>
            <person name="Tice H."/>
            <person name="Cheng J.F."/>
            <person name="Tapia R."/>
            <person name="Han C."/>
            <person name="Goodwin L."/>
            <person name="Pitluck S."/>
            <person name="Liolios K."/>
            <person name="Pagani I."/>
            <person name="Ivanova N."/>
            <person name="Huntemann M."/>
            <person name="Mavromatis K."/>
            <person name="Mikhailova N."/>
            <person name="Pati A."/>
            <person name="Chen A."/>
            <person name="Palaniappan K."/>
            <person name="Land M."/>
            <person name="Hauser L."/>
            <person name="Brambilla E.M."/>
            <person name="Rohde M."/>
            <person name="Mwirichia R."/>
            <person name="Sikorski J."/>
            <person name="Tindall B.J."/>
            <person name="Goker M."/>
            <person name="Bristow J."/>
            <person name="Eisen J.A."/>
            <person name="Markowitz V."/>
            <person name="Hugenholtz P."/>
            <person name="Klenk H.P."/>
            <person name="Kyrpides N.C."/>
        </authorList>
    </citation>
    <scope>NUCLEOTIDE SEQUENCE [LARGE SCALE GENOMIC DNA]</scope>
    <source>
        <strain evidence="3">DSM 16823 / RW262 / RW262</strain>
    </source>
</reference>
<sequence>MFGSKKNKETKWVDSIAIVIAIVAFILLIGLIIYAILEKNKKEKGVSLQQQQKLWLDQIQARIKELEPQKELLLRTEKRYFFWARLTIGCLLFLVNCLYLYFDNWVNFNLGNQLNINGAIVLVYSFAAFILYGSPTRLVNAIKKNASQFFLRKHMHILYELQYLKEQEKELIAYLNQHERK</sequence>
<name>F2IGS5_FLUTR</name>
<proteinExistence type="predicted"/>
<dbReference type="KEGG" id="fte:Fluta_1700"/>
<evidence type="ECO:0000256" key="1">
    <source>
        <dbReference type="SAM" id="Phobius"/>
    </source>
</evidence>